<name>A0A425Y4N8_9BACT</name>
<evidence type="ECO:0000313" key="3">
    <source>
        <dbReference type="EMBL" id="RRG23066.1"/>
    </source>
</evidence>
<accession>A0A425Y4N8</accession>
<organism evidence="3 4">
    <name type="scientific">Ancylomarina euxinus</name>
    <dbReference type="NCBI Taxonomy" id="2283627"/>
    <lineage>
        <taxon>Bacteria</taxon>
        <taxon>Pseudomonadati</taxon>
        <taxon>Bacteroidota</taxon>
        <taxon>Bacteroidia</taxon>
        <taxon>Marinilabiliales</taxon>
        <taxon>Marinifilaceae</taxon>
        <taxon>Ancylomarina</taxon>
    </lineage>
</organism>
<evidence type="ECO:0000256" key="1">
    <source>
        <dbReference type="SAM" id="SignalP"/>
    </source>
</evidence>
<dbReference type="RefSeq" id="WP_125030067.1">
    <property type="nucleotide sequence ID" value="NZ_JAPXVP010000004.1"/>
</dbReference>
<proteinExistence type="predicted"/>
<comment type="caution">
    <text evidence="3">The sequence shown here is derived from an EMBL/GenBank/DDBJ whole genome shotgun (WGS) entry which is preliminary data.</text>
</comment>
<dbReference type="OrthoDB" id="1116493at2"/>
<feature type="chain" id="PRO_5019285709" description="TonB C-terminal domain-containing protein" evidence="1">
    <location>
        <begin position="20"/>
        <end position="261"/>
    </location>
</feature>
<feature type="domain" description="TonB C-terminal" evidence="2">
    <location>
        <begin position="143"/>
        <end position="214"/>
    </location>
</feature>
<dbReference type="InterPro" id="IPR037682">
    <property type="entry name" value="TonB_C"/>
</dbReference>
<dbReference type="Pfam" id="PF03544">
    <property type="entry name" value="TonB_C"/>
    <property type="match status" value="1"/>
</dbReference>
<feature type="signal peptide" evidence="1">
    <location>
        <begin position="1"/>
        <end position="19"/>
    </location>
</feature>
<evidence type="ECO:0000259" key="2">
    <source>
        <dbReference type="Pfam" id="PF03544"/>
    </source>
</evidence>
<protein>
    <recommendedName>
        <fullName evidence="2">TonB C-terminal domain-containing protein</fullName>
    </recommendedName>
</protein>
<keyword evidence="1" id="KW-0732">Signal</keyword>
<dbReference type="Proteomes" id="UP000285794">
    <property type="component" value="Unassembled WGS sequence"/>
</dbReference>
<keyword evidence="4" id="KW-1185">Reference proteome</keyword>
<dbReference type="GO" id="GO:0055085">
    <property type="term" value="P:transmembrane transport"/>
    <property type="evidence" value="ECO:0007669"/>
    <property type="project" value="InterPro"/>
</dbReference>
<evidence type="ECO:0000313" key="4">
    <source>
        <dbReference type="Proteomes" id="UP000285794"/>
    </source>
</evidence>
<sequence>MKYLLLVFAGFLISHQAYSQNLKTKKKTSQFTKEIYQIDKKSKTKNGFYYKISTSTKDTLVVGNYSNDQKTGLWTYNKMNGEKYLEFNYETKTIASFCGDELKSDSTYILHDKKFVLDRVDHPQIYLGFENEPRTYIARNIKLPIEIFKNGISGKSVASFVVDENGKIRDQKIEFSLNKEFDKKILDVISKLTGDWVPATKDGKAFSSKIILTVDVQSMSQSFGKSLMNKEEDLPYLWHTVLTYSSVITTRKTVTRRKVSY</sequence>
<dbReference type="Gene3D" id="3.30.1150.10">
    <property type="match status" value="1"/>
</dbReference>
<reference evidence="3 4" key="1">
    <citation type="submission" date="2018-07" db="EMBL/GenBank/DDBJ databases">
        <title>Draft genome sequence of Ancylomarina sp. M1P.</title>
        <authorList>
            <person name="Yadav S."/>
            <person name="Villanueva L."/>
            <person name="Damste J.S.S."/>
        </authorList>
    </citation>
    <scope>NUCLEOTIDE SEQUENCE [LARGE SCALE GENOMIC DNA]</scope>
    <source>
        <strain evidence="3 4">M1P</strain>
    </source>
</reference>
<dbReference type="EMBL" id="QQWG01000004">
    <property type="protein sequence ID" value="RRG23066.1"/>
    <property type="molecule type" value="Genomic_DNA"/>
</dbReference>
<dbReference type="AlphaFoldDB" id="A0A425Y4N8"/>
<dbReference type="SUPFAM" id="SSF74653">
    <property type="entry name" value="TolA/TonB C-terminal domain"/>
    <property type="match status" value="1"/>
</dbReference>
<gene>
    <name evidence="3" type="ORF">DWB61_06430</name>
</gene>